<dbReference type="Proteomes" id="UP000652013">
    <property type="component" value="Unassembled WGS sequence"/>
</dbReference>
<evidence type="ECO:0000256" key="4">
    <source>
        <dbReference type="ARBA" id="ARBA00022777"/>
    </source>
</evidence>
<evidence type="ECO:0000256" key="6">
    <source>
        <dbReference type="ARBA" id="ARBA00037368"/>
    </source>
</evidence>
<comment type="catalytic activity">
    <reaction evidence="5">
        <text>(5R)-5-hydroxy-L-lysine + GTP = (5R)-5-phosphooxy-L-lysine + GDP + H(+)</text>
        <dbReference type="Rhea" id="RHEA:19049"/>
        <dbReference type="ChEBI" id="CHEBI:15378"/>
        <dbReference type="ChEBI" id="CHEBI:37565"/>
        <dbReference type="ChEBI" id="CHEBI:57882"/>
        <dbReference type="ChEBI" id="CHEBI:58189"/>
        <dbReference type="ChEBI" id="CHEBI:58357"/>
        <dbReference type="EC" id="2.7.1.81"/>
    </reaction>
</comment>
<accession>A0A8J3Y8P1</accession>
<evidence type="ECO:0000256" key="1">
    <source>
        <dbReference type="ARBA" id="ARBA00004496"/>
    </source>
</evidence>
<gene>
    <name evidence="11" type="ORF">Sya03_28090</name>
</gene>
<protein>
    <recommendedName>
        <fullName evidence="8">Hydroxylysine kinase</fullName>
        <ecNumber evidence="7">2.7.1.81</ecNumber>
    </recommendedName>
</protein>
<evidence type="ECO:0000259" key="10">
    <source>
        <dbReference type="Pfam" id="PF01636"/>
    </source>
</evidence>
<dbReference type="PANTHER" id="PTHR21064:SF1">
    <property type="entry name" value="HYDROXYLYSINE KINASE"/>
    <property type="match status" value="1"/>
</dbReference>
<feature type="compositionally biased region" description="Low complexity" evidence="9">
    <location>
        <begin position="282"/>
        <end position="296"/>
    </location>
</feature>
<evidence type="ECO:0000313" key="12">
    <source>
        <dbReference type="Proteomes" id="UP000652013"/>
    </source>
</evidence>
<feature type="compositionally biased region" description="Basic and acidic residues" evidence="9">
    <location>
        <begin position="297"/>
        <end position="321"/>
    </location>
</feature>
<evidence type="ECO:0000256" key="2">
    <source>
        <dbReference type="ARBA" id="ARBA00022490"/>
    </source>
</evidence>
<evidence type="ECO:0000256" key="5">
    <source>
        <dbReference type="ARBA" id="ARBA00036820"/>
    </source>
</evidence>
<dbReference type="Gene3D" id="3.30.200.20">
    <property type="entry name" value="Phosphorylase Kinase, domain 1"/>
    <property type="match status" value="1"/>
</dbReference>
<organism evidence="11 12">
    <name type="scientific">Spirilliplanes yamanashiensis</name>
    <dbReference type="NCBI Taxonomy" id="42233"/>
    <lineage>
        <taxon>Bacteria</taxon>
        <taxon>Bacillati</taxon>
        <taxon>Actinomycetota</taxon>
        <taxon>Actinomycetes</taxon>
        <taxon>Micromonosporales</taxon>
        <taxon>Micromonosporaceae</taxon>
        <taxon>Spirilliplanes</taxon>
    </lineage>
</organism>
<keyword evidence="2" id="KW-0963">Cytoplasm</keyword>
<dbReference type="RefSeq" id="WP_239107483.1">
    <property type="nucleotide sequence ID" value="NZ_BAAAGJ010000005.1"/>
</dbReference>
<sequence>MQPDDPRLDAIRASLRRHWHLRPSAVVEMPAGWMSRAWAVRDDSGLYVVRLVDDVARQPFEAGLAAAQHLHDAGFTIGEPVRTLGGSLTAAAPDGTLGLVRRVPGDLLDGRDPVDQRWWGERLAAAHAALTGFTHRGLQRWHWLHPDAAHLTVEPWLRPAVADAVAALTRLTVADQLTYGVLHGDPAPEAFVVDGRTGRTGIVDWGPCGTGPLVYDLAAAVAYAGGPGAAGDLIDAYVSAGPVGRDEVEAALPVLLRFRWAVQADWHARRLAIGAAPGGAPGALPDAAPAAVPRQARVTEPEPDTDRAHLDAAREALETPC</sequence>
<dbReference type="SUPFAM" id="SSF56112">
    <property type="entry name" value="Protein kinase-like (PK-like)"/>
    <property type="match status" value="1"/>
</dbReference>
<evidence type="ECO:0000256" key="7">
    <source>
        <dbReference type="ARBA" id="ARBA00038873"/>
    </source>
</evidence>
<feature type="region of interest" description="Disordered" evidence="9">
    <location>
        <begin position="282"/>
        <end position="321"/>
    </location>
</feature>
<dbReference type="EMBL" id="BOOY01000020">
    <property type="protein sequence ID" value="GIJ03457.1"/>
    <property type="molecule type" value="Genomic_DNA"/>
</dbReference>
<dbReference type="InterPro" id="IPR011009">
    <property type="entry name" value="Kinase-like_dom_sf"/>
</dbReference>
<comment type="function">
    <text evidence="6">Catalyzes the GTP-dependent phosphorylation of 5-hydroxy-L-lysine.</text>
</comment>
<dbReference type="Gene3D" id="3.90.1200.10">
    <property type="match status" value="1"/>
</dbReference>
<evidence type="ECO:0000256" key="9">
    <source>
        <dbReference type="SAM" id="MobiDB-lite"/>
    </source>
</evidence>
<keyword evidence="4" id="KW-0418">Kinase</keyword>
<dbReference type="GO" id="GO:0047992">
    <property type="term" value="F:hydroxylysine kinase activity"/>
    <property type="evidence" value="ECO:0007669"/>
    <property type="project" value="UniProtKB-EC"/>
</dbReference>
<evidence type="ECO:0000313" key="11">
    <source>
        <dbReference type="EMBL" id="GIJ03457.1"/>
    </source>
</evidence>
<dbReference type="GO" id="GO:0005737">
    <property type="term" value="C:cytoplasm"/>
    <property type="evidence" value="ECO:0007669"/>
    <property type="project" value="UniProtKB-SubCell"/>
</dbReference>
<keyword evidence="12" id="KW-1185">Reference proteome</keyword>
<dbReference type="AlphaFoldDB" id="A0A8J3Y8P1"/>
<proteinExistence type="predicted"/>
<reference evidence="11" key="1">
    <citation type="submission" date="2021-01" db="EMBL/GenBank/DDBJ databases">
        <title>Whole genome shotgun sequence of Spirilliplanes yamanashiensis NBRC 15828.</title>
        <authorList>
            <person name="Komaki H."/>
            <person name="Tamura T."/>
        </authorList>
    </citation>
    <scope>NUCLEOTIDE SEQUENCE</scope>
    <source>
        <strain evidence="11">NBRC 15828</strain>
    </source>
</reference>
<feature type="domain" description="Aminoglycoside phosphotransferase" evidence="10">
    <location>
        <begin position="29"/>
        <end position="238"/>
    </location>
</feature>
<comment type="subcellular location">
    <subcellularLocation>
        <location evidence="1">Cytoplasm</location>
    </subcellularLocation>
</comment>
<evidence type="ECO:0000256" key="8">
    <source>
        <dbReference type="ARBA" id="ARBA00040505"/>
    </source>
</evidence>
<name>A0A8J3Y8P1_9ACTN</name>
<comment type="caution">
    <text evidence="11">The sequence shown here is derived from an EMBL/GenBank/DDBJ whole genome shotgun (WGS) entry which is preliminary data.</text>
</comment>
<dbReference type="InterPro" id="IPR050249">
    <property type="entry name" value="Pseudomonas-type_ThrB"/>
</dbReference>
<dbReference type="EC" id="2.7.1.81" evidence="7"/>
<evidence type="ECO:0000256" key="3">
    <source>
        <dbReference type="ARBA" id="ARBA00022679"/>
    </source>
</evidence>
<dbReference type="InterPro" id="IPR002575">
    <property type="entry name" value="Aminoglycoside_PTrfase"/>
</dbReference>
<dbReference type="PANTHER" id="PTHR21064">
    <property type="entry name" value="AMINOGLYCOSIDE PHOSPHOTRANSFERASE DOMAIN-CONTAINING PROTEIN-RELATED"/>
    <property type="match status" value="1"/>
</dbReference>
<dbReference type="Pfam" id="PF01636">
    <property type="entry name" value="APH"/>
    <property type="match status" value="1"/>
</dbReference>
<keyword evidence="3" id="KW-0808">Transferase</keyword>